<dbReference type="FunFam" id="3.30.200.20:FF:000214">
    <property type="entry name" value="WAK1-OsWAK receptor-like cytoplasmic kinase (OsWAK-RLCK)"/>
    <property type="match status" value="1"/>
</dbReference>
<accession>A0A445BEU5</accession>
<keyword evidence="8" id="KW-0472">Membrane</keyword>
<evidence type="ECO:0000313" key="11">
    <source>
        <dbReference type="EMBL" id="RYR37151.1"/>
    </source>
</evidence>
<reference evidence="11 12" key="1">
    <citation type="submission" date="2019-01" db="EMBL/GenBank/DDBJ databases">
        <title>Sequencing of cultivated peanut Arachis hypogaea provides insights into genome evolution and oil improvement.</title>
        <authorList>
            <person name="Chen X."/>
        </authorList>
    </citation>
    <scope>NUCLEOTIDE SEQUENCE [LARGE SCALE GENOMIC DNA]</scope>
    <source>
        <strain evidence="12">cv. Fuhuasheng</strain>
        <tissue evidence="11">Leaves</tissue>
    </source>
</reference>
<keyword evidence="3 6" id="KW-0547">Nucleotide-binding</keyword>
<evidence type="ECO:0000256" key="7">
    <source>
        <dbReference type="SAM" id="MobiDB-lite"/>
    </source>
</evidence>
<dbReference type="InterPro" id="IPR000719">
    <property type="entry name" value="Prot_kinase_dom"/>
</dbReference>
<dbReference type="PROSITE" id="PS00108">
    <property type="entry name" value="PROTEIN_KINASE_ST"/>
    <property type="match status" value="1"/>
</dbReference>
<dbReference type="InterPro" id="IPR011009">
    <property type="entry name" value="Kinase-like_dom_sf"/>
</dbReference>
<dbReference type="SUPFAM" id="SSF56112">
    <property type="entry name" value="Protein kinase-like (PK-like)"/>
    <property type="match status" value="2"/>
</dbReference>
<evidence type="ECO:0000256" key="1">
    <source>
        <dbReference type="ARBA" id="ARBA00022527"/>
    </source>
</evidence>
<evidence type="ECO:0000256" key="9">
    <source>
        <dbReference type="SAM" id="SignalP"/>
    </source>
</evidence>
<feature type="transmembrane region" description="Helical" evidence="8">
    <location>
        <begin position="263"/>
        <end position="283"/>
    </location>
</feature>
<keyword evidence="4" id="KW-0418">Kinase</keyword>
<feature type="transmembrane region" description="Helical" evidence="8">
    <location>
        <begin position="797"/>
        <end position="819"/>
    </location>
</feature>
<dbReference type="EMBL" id="SDMP01000009">
    <property type="protein sequence ID" value="RYR37151.1"/>
    <property type="molecule type" value="Genomic_DNA"/>
</dbReference>
<dbReference type="PANTHER" id="PTHR46008">
    <property type="entry name" value="LEAF RUST 10 DISEASE-RESISTANCE LOCUS RECEPTOR-LIKE PROTEIN KINASE-LIKE 1.4"/>
    <property type="match status" value="1"/>
</dbReference>
<keyword evidence="12" id="KW-1185">Reference proteome</keyword>
<dbReference type="PANTHER" id="PTHR46008:SF50">
    <property type="entry name" value="WALL ASSOCIATED KINASE-LIKE PROTEIN"/>
    <property type="match status" value="1"/>
</dbReference>
<dbReference type="PROSITE" id="PS50011">
    <property type="entry name" value="PROTEIN_KINASE_DOM"/>
    <property type="match status" value="2"/>
</dbReference>
<organism evidence="11 12">
    <name type="scientific">Arachis hypogaea</name>
    <name type="common">Peanut</name>
    <dbReference type="NCBI Taxonomy" id="3818"/>
    <lineage>
        <taxon>Eukaryota</taxon>
        <taxon>Viridiplantae</taxon>
        <taxon>Streptophyta</taxon>
        <taxon>Embryophyta</taxon>
        <taxon>Tracheophyta</taxon>
        <taxon>Spermatophyta</taxon>
        <taxon>Magnoliopsida</taxon>
        <taxon>eudicotyledons</taxon>
        <taxon>Gunneridae</taxon>
        <taxon>Pentapetalae</taxon>
        <taxon>rosids</taxon>
        <taxon>fabids</taxon>
        <taxon>Fabales</taxon>
        <taxon>Fabaceae</taxon>
        <taxon>Papilionoideae</taxon>
        <taxon>50 kb inversion clade</taxon>
        <taxon>dalbergioids sensu lato</taxon>
        <taxon>Dalbergieae</taxon>
        <taxon>Pterocarpus clade</taxon>
        <taxon>Arachis</taxon>
    </lineage>
</organism>
<comment type="caution">
    <text evidence="11">The sequence shown here is derived from an EMBL/GenBank/DDBJ whole genome shotgun (WGS) entry which is preliminary data.</text>
</comment>
<feature type="domain" description="Protein kinase" evidence="10">
    <location>
        <begin position="337"/>
        <end position="651"/>
    </location>
</feature>
<evidence type="ECO:0000313" key="12">
    <source>
        <dbReference type="Proteomes" id="UP000289738"/>
    </source>
</evidence>
<evidence type="ECO:0000256" key="6">
    <source>
        <dbReference type="PROSITE-ProRule" id="PRU10141"/>
    </source>
</evidence>
<keyword evidence="1" id="KW-0723">Serine/threonine-protein kinase</keyword>
<proteinExistence type="predicted"/>
<feature type="domain" description="Protein kinase" evidence="10">
    <location>
        <begin position="872"/>
        <end position="1106"/>
    </location>
</feature>
<dbReference type="Gene3D" id="3.30.200.20">
    <property type="entry name" value="Phosphorylase Kinase, domain 1"/>
    <property type="match status" value="2"/>
</dbReference>
<feature type="binding site" evidence="6">
    <location>
        <position position="900"/>
    </location>
    <ligand>
        <name>ATP</name>
        <dbReference type="ChEBI" id="CHEBI:30616"/>
    </ligand>
</feature>
<dbReference type="FunFam" id="3.30.200.20:FF:000217">
    <property type="entry name" value="probable LRR receptor-like serine/threonine-protein kinase At1g53430"/>
    <property type="match status" value="1"/>
</dbReference>
<sequence>MVERIKSFVQLRMYEFVVLVLMLVVAAATGERRECPASFNCGYVGNISFPLTTAERQECGLLAINNCYKPAQEDRWVQLSDEGKRFVVIRVSQQNFTSIQFRDKHLYDLLQSRNCNAFRYNYTLSTPPTFHHFASLYMEYNTTLHTCNPTLRVPPTKNMFRYANCTDIHIYYGLFNHTPQIQKSLASCTKVLLPIKDVPDGNDPFTFVNADIIAKVILSQECTDCHYKQRGQCQLDSKSKFCCANVRPPENTRKKDLSKKAKLGLGLGIGFLGILIIGLLLLFRIYKRKRVNSGSSHFESRYSYSDSSSNPHLDNGAAYLGVPLFSYKDLKEATNNFDHNKELGDGGFGTVYYGKLQDGREVAVKRLYEHNYRRVEQFINEVQILTRLRHKNLVSLYGCTSRHSRELLLVYEYISNGTKIQNSAIIDLVDRSLGFDSDNKVRRMIVSVAELAFQCLQRDKELRPSMDEVLDELKKIESGKDHAELQEEADVDGNEVSHNKIVHSLPPPSPEWDEVGLLKHMKIPPSSSPITVTDNWENLKLVAYVGHTGMTPLHFLFFSFLFSLILLIVTAGNHENCPSSFTCGKLGTFRYPFTMAEHPECGLLPIQGCLLNATSPKLIQLGNNSKSVNLTAVVETNKIITIYDDGFHTSLDHNECDTLHNNYTLPPPSPLLSMYIKYNVTLFKCNHNPSTKPPSNYVNLGCRAHYGYEIYYDRENTHPDQEAAGVFSGCSVVQFASKDSTNTKDVLSFVSAEMVLEIVLSHDCDDCFNHRGGLCRLDNNNHFYCHLEPKSSKALKIGLGIGLGVGVTLLCILILVYLFRRKHAPSDLQYQSRSTHSDLNDLSRNPDPESGRDYFGVPLFSHEELSEATNNFHHSTQVGHGGFGTVYYGKLRDGREVAVKRLYDHNYRKMEQFMNEIEILTGMRHRNLVSLYGCTSRHSRKLLLVYEYVSNGTVAAHLHGDLARSETLPWNIRMKIAIETASSLSYLHASDIIHRDVKTNNILLDHHFCVKVADFGLSRLFPSDVTHVSTAPQGTPGYVKRMIVSVAELAFQCLQRDRALRPSMDEVLRALIIIESGKIKDEAEEVEAHVHTPPSPDLNDAAERIK</sequence>
<keyword evidence="8" id="KW-0812">Transmembrane</keyword>
<dbReference type="InterPro" id="IPR017441">
    <property type="entry name" value="Protein_kinase_ATP_BS"/>
</dbReference>
<evidence type="ECO:0000256" key="3">
    <source>
        <dbReference type="ARBA" id="ARBA00022741"/>
    </source>
</evidence>
<dbReference type="Gene3D" id="1.10.510.10">
    <property type="entry name" value="Transferase(Phosphotransferase) domain 1"/>
    <property type="match status" value="1"/>
</dbReference>
<evidence type="ECO:0000256" key="5">
    <source>
        <dbReference type="ARBA" id="ARBA00022840"/>
    </source>
</evidence>
<feature type="signal peptide" evidence="9">
    <location>
        <begin position="1"/>
        <end position="30"/>
    </location>
</feature>
<dbReference type="Pfam" id="PF07714">
    <property type="entry name" value="PK_Tyr_Ser-Thr"/>
    <property type="match status" value="2"/>
</dbReference>
<dbReference type="AlphaFoldDB" id="A0A445BEU5"/>
<evidence type="ECO:0000256" key="2">
    <source>
        <dbReference type="ARBA" id="ARBA00022679"/>
    </source>
</evidence>
<dbReference type="InterPro" id="IPR008271">
    <property type="entry name" value="Ser/Thr_kinase_AS"/>
</dbReference>
<feature type="chain" id="PRO_5019239477" description="Protein kinase domain-containing protein" evidence="9">
    <location>
        <begin position="31"/>
        <end position="1106"/>
    </location>
</feature>
<gene>
    <name evidence="11" type="ORF">Ahy_A09g042082</name>
</gene>
<dbReference type="STRING" id="3818.A0A445BEU5"/>
<feature type="binding site" evidence="6">
    <location>
        <position position="365"/>
    </location>
    <ligand>
        <name>ATP</name>
        <dbReference type="ChEBI" id="CHEBI:30616"/>
    </ligand>
</feature>
<feature type="region of interest" description="Disordered" evidence="7">
    <location>
        <begin position="1085"/>
        <end position="1106"/>
    </location>
</feature>
<keyword evidence="9" id="KW-0732">Signal</keyword>
<keyword evidence="2" id="KW-0808">Transferase</keyword>
<dbReference type="GO" id="GO:0004674">
    <property type="term" value="F:protein serine/threonine kinase activity"/>
    <property type="evidence" value="ECO:0007669"/>
    <property type="project" value="UniProtKB-KW"/>
</dbReference>
<protein>
    <recommendedName>
        <fullName evidence="10">Protein kinase domain-containing protein</fullName>
    </recommendedName>
</protein>
<feature type="transmembrane region" description="Helical" evidence="8">
    <location>
        <begin position="553"/>
        <end position="572"/>
    </location>
</feature>
<dbReference type="PROSITE" id="PS00107">
    <property type="entry name" value="PROTEIN_KINASE_ATP"/>
    <property type="match status" value="2"/>
</dbReference>
<dbReference type="GO" id="GO:0005524">
    <property type="term" value="F:ATP binding"/>
    <property type="evidence" value="ECO:0007669"/>
    <property type="project" value="UniProtKB-UniRule"/>
</dbReference>
<keyword evidence="8" id="KW-1133">Transmembrane helix</keyword>
<evidence type="ECO:0000256" key="4">
    <source>
        <dbReference type="ARBA" id="ARBA00022777"/>
    </source>
</evidence>
<evidence type="ECO:0000256" key="8">
    <source>
        <dbReference type="SAM" id="Phobius"/>
    </source>
</evidence>
<dbReference type="InterPro" id="IPR001245">
    <property type="entry name" value="Ser-Thr/Tyr_kinase_cat_dom"/>
</dbReference>
<name>A0A445BEU5_ARAHY</name>
<keyword evidence="5 6" id="KW-0067">ATP-binding</keyword>
<dbReference type="SMART" id="SM00220">
    <property type="entry name" value="S_TKc"/>
    <property type="match status" value="1"/>
</dbReference>
<evidence type="ECO:0000259" key="10">
    <source>
        <dbReference type="PROSITE" id="PS50011"/>
    </source>
</evidence>
<dbReference type="Proteomes" id="UP000289738">
    <property type="component" value="Chromosome A09"/>
</dbReference>